<keyword evidence="4" id="KW-0378">Hydrolase</keyword>
<dbReference type="Pfam" id="PF20582">
    <property type="entry name" value="UPF0758_N"/>
    <property type="match status" value="1"/>
</dbReference>
<dbReference type="CDD" id="cd08071">
    <property type="entry name" value="MPN_DUF2466"/>
    <property type="match status" value="1"/>
</dbReference>
<reference evidence="9" key="2">
    <citation type="journal article" date="2021" name="PeerJ">
        <title>Extensive microbial diversity within the chicken gut microbiome revealed by metagenomics and culture.</title>
        <authorList>
            <person name="Gilroy R."/>
            <person name="Ravi A."/>
            <person name="Getino M."/>
            <person name="Pursley I."/>
            <person name="Horton D.L."/>
            <person name="Alikhan N.F."/>
            <person name="Baker D."/>
            <person name="Gharbi K."/>
            <person name="Hall N."/>
            <person name="Watson M."/>
            <person name="Adriaenssens E.M."/>
            <person name="Foster-Nyarko E."/>
            <person name="Jarju S."/>
            <person name="Secka A."/>
            <person name="Antonio M."/>
            <person name="Oren A."/>
            <person name="Chaudhuri R.R."/>
            <person name="La Ragione R."/>
            <person name="Hildebrand F."/>
            <person name="Pallen M.J."/>
        </authorList>
    </citation>
    <scope>NUCLEOTIDE SEQUENCE</scope>
    <source>
        <strain evidence="9">E3-2379</strain>
    </source>
</reference>
<evidence type="ECO:0000256" key="5">
    <source>
        <dbReference type="ARBA" id="ARBA00022833"/>
    </source>
</evidence>
<sequence>MYQTMKEFPKEQRPYEKCQQYGASQLTDQELLAVILRSGTENCTSLELAEKIYQLHPIYQGILALPHLTYENLIKIKGVGPVKAVQILCIVELSKRIATCKAKERLQFTNPSTIADYYMESTRHLTKEQLILVLLDSKNRFIRDSILSIGTINASLISPREIFLEAFQYEAVNLILVHNHPSGDATPSKQDIQITRKILQAGKLLGIQLIDHIILGEHQYTSLFQEGLLDES</sequence>
<dbReference type="InterPro" id="IPR046778">
    <property type="entry name" value="UPF0758_N"/>
</dbReference>
<evidence type="ECO:0000256" key="7">
    <source>
        <dbReference type="RuleBase" id="RU003797"/>
    </source>
</evidence>
<dbReference type="PROSITE" id="PS01302">
    <property type="entry name" value="UPF0758"/>
    <property type="match status" value="1"/>
</dbReference>
<evidence type="ECO:0000313" key="10">
    <source>
        <dbReference type="Proteomes" id="UP000823618"/>
    </source>
</evidence>
<protein>
    <submittedName>
        <fullName evidence="9">DNA repair protein RadC</fullName>
    </submittedName>
</protein>
<reference evidence="9" key="1">
    <citation type="submission" date="2020-10" db="EMBL/GenBank/DDBJ databases">
        <authorList>
            <person name="Gilroy R."/>
        </authorList>
    </citation>
    <scope>NUCLEOTIDE SEQUENCE</scope>
    <source>
        <strain evidence="9">E3-2379</strain>
    </source>
</reference>
<dbReference type="GO" id="GO:0046872">
    <property type="term" value="F:metal ion binding"/>
    <property type="evidence" value="ECO:0007669"/>
    <property type="project" value="UniProtKB-KW"/>
</dbReference>
<dbReference type="PROSITE" id="PS50249">
    <property type="entry name" value="MPN"/>
    <property type="match status" value="1"/>
</dbReference>
<evidence type="ECO:0000256" key="1">
    <source>
        <dbReference type="ARBA" id="ARBA00010243"/>
    </source>
</evidence>
<evidence type="ECO:0000256" key="3">
    <source>
        <dbReference type="ARBA" id="ARBA00022723"/>
    </source>
</evidence>
<dbReference type="Pfam" id="PF04002">
    <property type="entry name" value="RadC"/>
    <property type="match status" value="1"/>
</dbReference>
<dbReference type="InterPro" id="IPR001405">
    <property type="entry name" value="UPF0758"/>
</dbReference>
<accession>A0A9D9N8K3</accession>
<keyword evidence="5" id="KW-0862">Zinc</keyword>
<dbReference type="PANTHER" id="PTHR30471:SF3">
    <property type="entry name" value="UPF0758 PROTEIN YEES-RELATED"/>
    <property type="match status" value="1"/>
</dbReference>
<evidence type="ECO:0000313" key="9">
    <source>
        <dbReference type="EMBL" id="MBO8464015.1"/>
    </source>
</evidence>
<keyword evidence="3" id="KW-0479">Metal-binding</keyword>
<dbReference type="Proteomes" id="UP000823618">
    <property type="component" value="Unassembled WGS sequence"/>
</dbReference>
<proteinExistence type="inferred from homology"/>
<organism evidence="9 10">
    <name type="scientific">Candidatus Scybalomonas excrementavium</name>
    <dbReference type="NCBI Taxonomy" id="2840943"/>
    <lineage>
        <taxon>Bacteria</taxon>
        <taxon>Bacillati</taxon>
        <taxon>Bacillota</taxon>
        <taxon>Clostridia</taxon>
        <taxon>Lachnospirales</taxon>
        <taxon>Lachnospiraceae</taxon>
        <taxon>Lachnospiraceae incertae sedis</taxon>
        <taxon>Candidatus Scybalomonas</taxon>
    </lineage>
</organism>
<comment type="similarity">
    <text evidence="1 7">Belongs to the UPF0758 family.</text>
</comment>
<name>A0A9D9N8K3_9FIRM</name>
<evidence type="ECO:0000259" key="8">
    <source>
        <dbReference type="PROSITE" id="PS50249"/>
    </source>
</evidence>
<feature type="domain" description="MPN" evidence="8">
    <location>
        <begin position="107"/>
        <end position="229"/>
    </location>
</feature>
<dbReference type="GO" id="GO:0008237">
    <property type="term" value="F:metallopeptidase activity"/>
    <property type="evidence" value="ECO:0007669"/>
    <property type="project" value="UniProtKB-KW"/>
</dbReference>
<keyword evidence="6" id="KW-0482">Metalloprotease</keyword>
<dbReference type="AlphaFoldDB" id="A0A9D9N8K3"/>
<evidence type="ECO:0000256" key="4">
    <source>
        <dbReference type="ARBA" id="ARBA00022801"/>
    </source>
</evidence>
<evidence type="ECO:0000256" key="6">
    <source>
        <dbReference type="ARBA" id="ARBA00023049"/>
    </source>
</evidence>
<dbReference type="NCBIfam" id="NF000642">
    <property type="entry name" value="PRK00024.1"/>
    <property type="match status" value="1"/>
</dbReference>
<dbReference type="EMBL" id="JADIML010000247">
    <property type="protein sequence ID" value="MBO8464015.1"/>
    <property type="molecule type" value="Genomic_DNA"/>
</dbReference>
<dbReference type="GO" id="GO:0006508">
    <property type="term" value="P:proteolysis"/>
    <property type="evidence" value="ECO:0007669"/>
    <property type="project" value="UniProtKB-KW"/>
</dbReference>
<dbReference type="Gene3D" id="3.40.140.10">
    <property type="entry name" value="Cytidine Deaminase, domain 2"/>
    <property type="match status" value="1"/>
</dbReference>
<dbReference type="InterPro" id="IPR025657">
    <property type="entry name" value="RadC_JAB"/>
</dbReference>
<dbReference type="NCBIfam" id="TIGR00608">
    <property type="entry name" value="radc"/>
    <property type="match status" value="1"/>
</dbReference>
<keyword evidence="2" id="KW-0645">Protease</keyword>
<dbReference type="PANTHER" id="PTHR30471">
    <property type="entry name" value="DNA REPAIR PROTEIN RADC"/>
    <property type="match status" value="1"/>
</dbReference>
<gene>
    <name evidence="9" type="primary">radC</name>
    <name evidence="9" type="ORF">IAC13_08800</name>
</gene>
<dbReference type="InterPro" id="IPR037518">
    <property type="entry name" value="MPN"/>
</dbReference>
<evidence type="ECO:0000256" key="2">
    <source>
        <dbReference type="ARBA" id="ARBA00022670"/>
    </source>
</evidence>
<comment type="caution">
    <text evidence="9">The sequence shown here is derived from an EMBL/GenBank/DDBJ whole genome shotgun (WGS) entry which is preliminary data.</text>
</comment>
<dbReference type="InterPro" id="IPR020891">
    <property type="entry name" value="UPF0758_CS"/>
</dbReference>